<dbReference type="CDD" id="cd08646">
    <property type="entry name" value="FMT_core_Met-tRNA-FMT_N"/>
    <property type="match status" value="1"/>
</dbReference>
<keyword evidence="4 5" id="KW-0648">Protein biosynthesis</keyword>
<evidence type="ECO:0000256" key="1">
    <source>
        <dbReference type="ARBA" id="ARBA00010699"/>
    </source>
</evidence>
<reference evidence="8 9" key="1">
    <citation type="journal article" date="2019" name="ISME J.">
        <title>Candidatus Macondimonas diazotrophica, a novel gammaproteobacterial genus dominating crude-oil-contaminated coastal sediments.</title>
        <authorList>
            <person name="Karthikeyan S."/>
            <person name="Konstantinidis K."/>
        </authorList>
    </citation>
    <scope>NUCLEOTIDE SEQUENCE [LARGE SCALE GENOMIC DNA]</scope>
    <source>
        <strain evidence="8 9">KTK01</strain>
    </source>
</reference>
<dbReference type="CDD" id="cd08704">
    <property type="entry name" value="Met_tRNA_FMT_C"/>
    <property type="match status" value="1"/>
</dbReference>
<dbReference type="OrthoDB" id="9802815at2"/>
<keyword evidence="3 5" id="KW-0808">Transferase</keyword>
<dbReference type="InterPro" id="IPR011034">
    <property type="entry name" value="Formyl_transferase-like_C_sf"/>
</dbReference>
<evidence type="ECO:0000256" key="5">
    <source>
        <dbReference type="HAMAP-Rule" id="MF_00182"/>
    </source>
</evidence>
<dbReference type="Pfam" id="PF00551">
    <property type="entry name" value="Formyl_trans_N"/>
    <property type="match status" value="1"/>
</dbReference>
<keyword evidence="9" id="KW-1185">Reference proteome</keyword>
<dbReference type="InterPro" id="IPR036477">
    <property type="entry name" value="Formyl_transf_N_sf"/>
</dbReference>
<comment type="catalytic activity">
    <reaction evidence="5">
        <text>L-methionyl-tRNA(fMet) + (6R)-10-formyltetrahydrofolate = N-formyl-L-methionyl-tRNA(fMet) + (6S)-5,6,7,8-tetrahydrofolate + H(+)</text>
        <dbReference type="Rhea" id="RHEA:24380"/>
        <dbReference type="Rhea" id="RHEA-COMP:9952"/>
        <dbReference type="Rhea" id="RHEA-COMP:9953"/>
        <dbReference type="ChEBI" id="CHEBI:15378"/>
        <dbReference type="ChEBI" id="CHEBI:57453"/>
        <dbReference type="ChEBI" id="CHEBI:78530"/>
        <dbReference type="ChEBI" id="CHEBI:78844"/>
        <dbReference type="ChEBI" id="CHEBI:195366"/>
        <dbReference type="EC" id="2.1.2.9"/>
    </reaction>
</comment>
<dbReference type="Pfam" id="PF02911">
    <property type="entry name" value="Formyl_trans_C"/>
    <property type="match status" value="1"/>
</dbReference>
<organism evidence="8 9">
    <name type="scientific">Candidatus Macondimonas diazotrophica</name>
    <dbReference type="NCBI Taxonomy" id="2305248"/>
    <lineage>
        <taxon>Bacteria</taxon>
        <taxon>Pseudomonadati</taxon>
        <taxon>Pseudomonadota</taxon>
        <taxon>Gammaproteobacteria</taxon>
        <taxon>Chromatiales</taxon>
        <taxon>Ectothiorhodospiraceae</taxon>
        <taxon>Candidatus Macondimonas</taxon>
    </lineage>
</organism>
<dbReference type="InterPro" id="IPR002376">
    <property type="entry name" value="Formyl_transf_N"/>
</dbReference>
<dbReference type="SUPFAM" id="SSF50486">
    <property type="entry name" value="FMT C-terminal domain-like"/>
    <property type="match status" value="1"/>
</dbReference>
<evidence type="ECO:0000313" key="8">
    <source>
        <dbReference type="EMBL" id="TFZ81817.1"/>
    </source>
</evidence>
<dbReference type="InterPro" id="IPR005794">
    <property type="entry name" value="Fmt"/>
</dbReference>
<dbReference type="PANTHER" id="PTHR11138:SF5">
    <property type="entry name" value="METHIONYL-TRNA FORMYLTRANSFERASE, MITOCHONDRIAL"/>
    <property type="match status" value="1"/>
</dbReference>
<dbReference type="GO" id="GO:0005829">
    <property type="term" value="C:cytosol"/>
    <property type="evidence" value="ECO:0007669"/>
    <property type="project" value="TreeGrafter"/>
</dbReference>
<proteinExistence type="inferred from homology"/>
<dbReference type="Proteomes" id="UP000297890">
    <property type="component" value="Unassembled WGS sequence"/>
</dbReference>
<dbReference type="Gene3D" id="3.40.50.12230">
    <property type="match status" value="1"/>
</dbReference>
<evidence type="ECO:0000313" key="9">
    <source>
        <dbReference type="Proteomes" id="UP000297890"/>
    </source>
</evidence>
<evidence type="ECO:0000256" key="3">
    <source>
        <dbReference type="ARBA" id="ARBA00022679"/>
    </source>
</evidence>
<dbReference type="EMBL" id="SRIO01000015">
    <property type="protein sequence ID" value="TFZ81817.1"/>
    <property type="molecule type" value="Genomic_DNA"/>
</dbReference>
<dbReference type="AlphaFoldDB" id="A0A4Z0F762"/>
<dbReference type="InterPro" id="IPR005793">
    <property type="entry name" value="Formyl_trans_C"/>
</dbReference>
<protein>
    <recommendedName>
        <fullName evidence="2 5">Methionyl-tRNA formyltransferase</fullName>
        <ecNumber evidence="2 5">2.1.2.9</ecNumber>
    </recommendedName>
</protein>
<dbReference type="InterPro" id="IPR044135">
    <property type="entry name" value="Met-tRNA-FMT_C"/>
</dbReference>
<accession>A0A4Z0F762</accession>
<dbReference type="SUPFAM" id="SSF53328">
    <property type="entry name" value="Formyltransferase"/>
    <property type="match status" value="1"/>
</dbReference>
<gene>
    <name evidence="5" type="primary">fmt</name>
    <name evidence="8" type="ORF">E4680_10955</name>
</gene>
<name>A0A4Z0F762_9GAMM</name>
<evidence type="ECO:0000259" key="7">
    <source>
        <dbReference type="Pfam" id="PF02911"/>
    </source>
</evidence>
<evidence type="ECO:0000259" key="6">
    <source>
        <dbReference type="Pfam" id="PF00551"/>
    </source>
</evidence>
<evidence type="ECO:0000256" key="2">
    <source>
        <dbReference type="ARBA" id="ARBA00012261"/>
    </source>
</evidence>
<sequence length="310" mass="32986">MRIVFAGTPQFAVPTLQALAQSGHELTSVYTQPDRPAGRGRHLQASPIKALAIELGLPVFQPTRLRDPAVQAELAALAPDLMIVIAYGLLLPQPVLDLPTLGCVNLHASLLPRWRGAAPIQRAILAGDTETGITLMQMALGLDTGPMLMRRACAIGAHENAGELHDRLAGLAAEVMMAALPALADGRLIAEPQPEQGATYAAKLEKAEAWIDWQQPAVLIDRQIRAFNPWPVAQTRLEGQVLRIWRAHPDATPCPGAAPGVVVQANRDGVAVATGSGRLWLDQAQLPGGRPLPAIELARGRPLLGIHLGC</sequence>
<feature type="domain" description="Formyl transferase N-terminal" evidence="6">
    <location>
        <begin position="1"/>
        <end position="180"/>
    </location>
</feature>
<dbReference type="PANTHER" id="PTHR11138">
    <property type="entry name" value="METHIONYL-TRNA FORMYLTRANSFERASE"/>
    <property type="match status" value="1"/>
</dbReference>
<comment type="similarity">
    <text evidence="1 5">Belongs to the Fmt family.</text>
</comment>
<dbReference type="GO" id="GO:0004479">
    <property type="term" value="F:methionyl-tRNA formyltransferase activity"/>
    <property type="evidence" value="ECO:0007669"/>
    <property type="project" value="UniProtKB-UniRule"/>
</dbReference>
<feature type="domain" description="Formyl transferase C-terminal" evidence="7">
    <location>
        <begin position="203"/>
        <end position="301"/>
    </location>
</feature>
<dbReference type="NCBIfam" id="TIGR00460">
    <property type="entry name" value="fmt"/>
    <property type="match status" value="1"/>
</dbReference>
<dbReference type="FunFam" id="3.40.50.12230:FF:000001">
    <property type="entry name" value="Methionyl-tRNA formyltransferase"/>
    <property type="match status" value="1"/>
</dbReference>
<comment type="caution">
    <text evidence="8">The sequence shown here is derived from an EMBL/GenBank/DDBJ whole genome shotgun (WGS) entry which is preliminary data.</text>
</comment>
<dbReference type="RefSeq" id="WP_135282455.1">
    <property type="nucleotide sequence ID" value="NZ_SRIO01000015.1"/>
</dbReference>
<dbReference type="HAMAP" id="MF_00182">
    <property type="entry name" value="Formyl_trans"/>
    <property type="match status" value="1"/>
</dbReference>
<evidence type="ECO:0000256" key="4">
    <source>
        <dbReference type="ARBA" id="ARBA00022917"/>
    </source>
</evidence>
<dbReference type="EC" id="2.1.2.9" evidence="2 5"/>
<comment type="function">
    <text evidence="5">Attaches a formyl group to the free amino group of methionyl-tRNA(fMet). The formyl group appears to play a dual role in the initiator identity of N-formylmethionyl-tRNA by promoting its recognition by IF2 and preventing the misappropriation of this tRNA by the elongation apparatus.</text>
</comment>
<dbReference type="InterPro" id="IPR041711">
    <property type="entry name" value="Met-tRNA-FMT_N"/>
</dbReference>
<feature type="binding site" evidence="5">
    <location>
        <begin position="109"/>
        <end position="112"/>
    </location>
    <ligand>
        <name>(6S)-5,6,7,8-tetrahydrofolate</name>
        <dbReference type="ChEBI" id="CHEBI:57453"/>
    </ligand>
</feature>